<dbReference type="InterPro" id="IPR052953">
    <property type="entry name" value="Ser-rich/MCO-related"/>
</dbReference>
<evidence type="ECO:0008006" key="6">
    <source>
        <dbReference type="Google" id="ProtNLM"/>
    </source>
</evidence>
<protein>
    <recommendedName>
        <fullName evidence="6">Extracellular serine-rich protein</fullName>
    </recommendedName>
</protein>
<evidence type="ECO:0000256" key="3">
    <source>
        <dbReference type="SAM" id="SignalP"/>
    </source>
</evidence>
<dbReference type="Gene3D" id="2.60.40.420">
    <property type="entry name" value="Cupredoxins - blue copper proteins"/>
    <property type="match status" value="1"/>
</dbReference>
<dbReference type="PANTHER" id="PTHR34883:SF19">
    <property type="entry name" value="EXTRACELLULAR SERINE-RICH PROTEIN"/>
    <property type="match status" value="1"/>
</dbReference>
<gene>
    <name evidence="4" type="ORF">SEUCBS140593_006499</name>
</gene>
<keyword evidence="2" id="KW-1133">Transmembrane helix</keyword>
<feature type="compositionally biased region" description="Low complexity" evidence="1">
    <location>
        <begin position="438"/>
        <end position="449"/>
    </location>
</feature>
<organism evidence="4 5">
    <name type="scientific">Sporothrix eucalyptigena</name>
    <dbReference type="NCBI Taxonomy" id="1812306"/>
    <lineage>
        <taxon>Eukaryota</taxon>
        <taxon>Fungi</taxon>
        <taxon>Dikarya</taxon>
        <taxon>Ascomycota</taxon>
        <taxon>Pezizomycotina</taxon>
        <taxon>Sordariomycetes</taxon>
        <taxon>Sordariomycetidae</taxon>
        <taxon>Ophiostomatales</taxon>
        <taxon>Ophiostomataceae</taxon>
        <taxon>Sporothrix</taxon>
    </lineage>
</organism>
<dbReference type="EMBL" id="CAWUHD010000071">
    <property type="protein sequence ID" value="CAK7227209.1"/>
    <property type="molecule type" value="Genomic_DNA"/>
</dbReference>
<evidence type="ECO:0000313" key="4">
    <source>
        <dbReference type="EMBL" id="CAK7227209.1"/>
    </source>
</evidence>
<keyword evidence="3" id="KW-0732">Signal</keyword>
<evidence type="ECO:0000256" key="1">
    <source>
        <dbReference type="SAM" id="MobiDB-lite"/>
    </source>
</evidence>
<feature type="region of interest" description="Disordered" evidence="1">
    <location>
        <begin position="413"/>
        <end position="505"/>
    </location>
</feature>
<dbReference type="InterPro" id="IPR008972">
    <property type="entry name" value="Cupredoxin"/>
</dbReference>
<reference evidence="4 5" key="1">
    <citation type="submission" date="2024-01" db="EMBL/GenBank/DDBJ databases">
        <authorList>
            <person name="Allen C."/>
            <person name="Tagirdzhanova G."/>
        </authorList>
    </citation>
    <scope>NUCLEOTIDE SEQUENCE [LARGE SCALE GENOMIC DNA]</scope>
</reference>
<feature type="transmembrane region" description="Helical" evidence="2">
    <location>
        <begin position="237"/>
        <end position="270"/>
    </location>
</feature>
<proteinExistence type="predicted"/>
<dbReference type="CDD" id="cd00920">
    <property type="entry name" value="Cupredoxin"/>
    <property type="match status" value="1"/>
</dbReference>
<keyword evidence="2" id="KW-0812">Transmembrane</keyword>
<comment type="caution">
    <text evidence="4">The sequence shown here is derived from an EMBL/GenBank/DDBJ whole genome shotgun (WGS) entry which is preliminary data.</text>
</comment>
<dbReference type="PANTHER" id="PTHR34883">
    <property type="entry name" value="SERINE-RICH PROTEIN, PUTATIVE-RELATED-RELATED"/>
    <property type="match status" value="1"/>
</dbReference>
<dbReference type="Proteomes" id="UP001642482">
    <property type="component" value="Unassembled WGS sequence"/>
</dbReference>
<dbReference type="SUPFAM" id="SSF49503">
    <property type="entry name" value="Cupredoxins"/>
    <property type="match status" value="1"/>
</dbReference>
<evidence type="ECO:0000313" key="5">
    <source>
        <dbReference type="Proteomes" id="UP001642482"/>
    </source>
</evidence>
<feature type="chain" id="PRO_5047244553" description="Extracellular serine-rich protein" evidence="3">
    <location>
        <begin position="21"/>
        <end position="505"/>
    </location>
</feature>
<accession>A0ABP0C5E8</accession>
<name>A0ABP0C5E8_9PEZI</name>
<feature type="signal peptide" evidence="3">
    <location>
        <begin position="1"/>
        <end position="20"/>
    </location>
</feature>
<keyword evidence="2" id="KW-0472">Membrane</keyword>
<keyword evidence="5" id="KW-1185">Reference proteome</keyword>
<evidence type="ECO:0000256" key="2">
    <source>
        <dbReference type="SAM" id="Phobius"/>
    </source>
</evidence>
<sequence>MKLSPKFLVTAGLLVGIVHGDDTDAADNSVLAARGTMTTLVTATISPAPNGNAVSAAPSTIPTYTIAVGATGFNFSPNNLTNVDVGSIIEFNFYPGNHSVVRSAFKFPCIPYEDTGPNRIGFFSGFQDTNVYSSDGPKYRVRVNDTEPIFYYCSAPGSCISHGMLGVINPVSLLSPHALLIESDSCSQNSTWTLETQEEYAANTTIQLTPGEPLPSEVSPTTVSSTGGASTAGKSSLLALSAGAIAGIVLGSLAGIITLIGLGVLVFCCLRRNHGWRFQRHRRLHNTSTGGAILSPMLPPGRASSTPVGAPALPLAVGTNLDMSDMGGYFTQANYRHRTPPLPLVPSHISPYNGTTSQFHRSFYGQTPGQTQTQAYGLPIYNSMATMNTLSPLQSHPNMGGVPGGLPTVYSAPAAAPSPFTDKDYYGTPPIPTPTPPTQQQVQAQQPAPVELPGAAPPNPQTEPVTELQPPPAPPTPTMFRIESPTIGGIDREWKEGEATELTQL</sequence>